<organism evidence="2 3">
    <name type="scientific">Thermoflavimicrobium daqui</name>
    <dbReference type="NCBI Taxonomy" id="2137476"/>
    <lineage>
        <taxon>Bacteria</taxon>
        <taxon>Bacillati</taxon>
        <taxon>Bacillota</taxon>
        <taxon>Bacilli</taxon>
        <taxon>Bacillales</taxon>
        <taxon>Thermoactinomycetaceae</taxon>
        <taxon>Thermoflavimicrobium</taxon>
    </lineage>
</organism>
<protein>
    <recommendedName>
        <fullName evidence="4">DUF5668 domain-containing protein</fullName>
    </recommendedName>
</protein>
<dbReference type="RefSeq" id="WP_113657291.1">
    <property type="nucleotide sequence ID" value="NZ_KZ845663.1"/>
</dbReference>
<feature type="transmembrane region" description="Helical" evidence="1">
    <location>
        <begin position="130"/>
        <end position="154"/>
    </location>
</feature>
<comment type="caution">
    <text evidence="2">The sequence shown here is derived from an EMBL/GenBank/DDBJ whole genome shotgun (WGS) entry which is preliminary data.</text>
</comment>
<feature type="transmembrane region" description="Helical" evidence="1">
    <location>
        <begin position="57"/>
        <end position="76"/>
    </location>
</feature>
<feature type="transmembrane region" description="Helical" evidence="1">
    <location>
        <begin position="107"/>
        <end position="124"/>
    </location>
</feature>
<reference evidence="2 3" key="2">
    <citation type="submission" date="2018-06" db="EMBL/GenBank/DDBJ databases">
        <authorList>
            <person name="Zhirakovskaya E."/>
        </authorList>
    </citation>
    <scope>NUCLEOTIDE SEQUENCE [LARGE SCALE GENOMIC DNA]</scope>
    <source>
        <strain evidence="2 3">FBKL4.011</strain>
    </source>
</reference>
<gene>
    <name evidence="2" type="ORF">DL897_01145</name>
</gene>
<accession>A0A364K8Q9</accession>
<evidence type="ECO:0000313" key="2">
    <source>
        <dbReference type="EMBL" id="RAL26686.1"/>
    </source>
</evidence>
<dbReference type="Proteomes" id="UP000251213">
    <property type="component" value="Unassembled WGS sequence"/>
</dbReference>
<feature type="transmembrane region" description="Helical" evidence="1">
    <location>
        <begin position="32"/>
        <end position="50"/>
    </location>
</feature>
<sequence>MQKKIIGFFLILAGILLLFVQTKIAEIKDFITWPFLGLLLSVILLFIFLINQQAQLVLIAGISTAIFLTVWGNKYVSDWPTHWGILIFMFGIAVILQFVVTKHHMTLIIGIFIMLIGAFAWPGLRDIPGLSSIAIILNTYWPALVLVLGFLFLVKK</sequence>
<keyword evidence="3" id="KW-1185">Reference proteome</keyword>
<dbReference type="EMBL" id="QJKK01000001">
    <property type="protein sequence ID" value="RAL26686.1"/>
    <property type="molecule type" value="Genomic_DNA"/>
</dbReference>
<keyword evidence="1" id="KW-0812">Transmembrane</keyword>
<feature type="transmembrane region" description="Helical" evidence="1">
    <location>
        <begin position="82"/>
        <end position="100"/>
    </location>
</feature>
<name>A0A364K8Q9_9BACL</name>
<reference evidence="2 3" key="1">
    <citation type="submission" date="2018-06" db="EMBL/GenBank/DDBJ databases">
        <title>Thermoflavimicrobium daqus sp. nov., a thermophilic microbe isolated from Moutai-flavour Daqu.</title>
        <authorList>
            <person name="Wang X."/>
            <person name="Zhou H."/>
        </authorList>
    </citation>
    <scope>NUCLEOTIDE SEQUENCE [LARGE SCALE GENOMIC DNA]</scope>
    <source>
        <strain evidence="2 3">FBKL4.011</strain>
    </source>
</reference>
<evidence type="ECO:0008006" key="4">
    <source>
        <dbReference type="Google" id="ProtNLM"/>
    </source>
</evidence>
<evidence type="ECO:0000256" key="1">
    <source>
        <dbReference type="SAM" id="Phobius"/>
    </source>
</evidence>
<dbReference type="OrthoDB" id="2989824at2"/>
<dbReference type="AlphaFoldDB" id="A0A364K8Q9"/>
<evidence type="ECO:0000313" key="3">
    <source>
        <dbReference type="Proteomes" id="UP000251213"/>
    </source>
</evidence>
<keyword evidence="1" id="KW-0472">Membrane</keyword>
<keyword evidence="1" id="KW-1133">Transmembrane helix</keyword>
<proteinExistence type="predicted"/>